<keyword evidence="12" id="KW-1185">Reference proteome</keyword>
<keyword evidence="4 6" id="KW-0520">NAD</keyword>
<evidence type="ECO:0000313" key="12">
    <source>
        <dbReference type="Proteomes" id="UP001459277"/>
    </source>
</evidence>
<keyword evidence="8" id="KW-0812">Transmembrane</keyword>
<proteinExistence type="inferred from homology"/>
<evidence type="ECO:0000256" key="7">
    <source>
        <dbReference type="SAM" id="MobiDB-lite"/>
    </source>
</evidence>
<feature type="region of interest" description="Disordered" evidence="7">
    <location>
        <begin position="259"/>
        <end position="278"/>
    </location>
</feature>
<dbReference type="SUPFAM" id="SSF51735">
    <property type="entry name" value="NAD(P)-binding Rossmann-fold domains"/>
    <property type="match status" value="1"/>
</dbReference>
<dbReference type="Gene3D" id="3.40.50.720">
    <property type="entry name" value="NAD(P)-binding Rossmann-like Domain"/>
    <property type="match status" value="1"/>
</dbReference>
<dbReference type="InterPro" id="IPR022383">
    <property type="entry name" value="Lactate/malate_DH_C"/>
</dbReference>
<dbReference type="PANTHER" id="PTHR23382">
    <property type="entry name" value="MALATE DEHYDROGENASE"/>
    <property type="match status" value="1"/>
</dbReference>
<dbReference type="InterPro" id="IPR001252">
    <property type="entry name" value="Malate_DH_AS"/>
</dbReference>
<dbReference type="Proteomes" id="UP001459277">
    <property type="component" value="Unassembled WGS sequence"/>
</dbReference>
<dbReference type="EMBL" id="JAZDWU010000003">
    <property type="protein sequence ID" value="KAL0007701.1"/>
    <property type="molecule type" value="Genomic_DNA"/>
</dbReference>
<dbReference type="Pfam" id="PF00056">
    <property type="entry name" value="Ldh_1_N"/>
    <property type="match status" value="1"/>
</dbReference>
<keyword evidence="8" id="KW-0472">Membrane</keyword>
<dbReference type="SUPFAM" id="SSF56327">
    <property type="entry name" value="LDH C-terminal domain-like"/>
    <property type="match status" value="1"/>
</dbReference>
<evidence type="ECO:0000256" key="6">
    <source>
        <dbReference type="RuleBase" id="RU003405"/>
    </source>
</evidence>
<dbReference type="InterPro" id="IPR001236">
    <property type="entry name" value="Lactate/malate_DH_N"/>
</dbReference>
<sequence>MCIYVRRLDSFEKKSTRNCLLISLVFEKMEYLVLLQNGLVVLLTIAFSWKLITYMWGSVKMEKEPMKVLVTGAAGQIGYAIAPMIARGIMLGTDQPVILHLLDIAPAAEALNGVKMELLDAAFPLLKEVHATTDVTEACKDVNIAIMLGGFPRKEGMERKDMMSKNVPIYKEQASALEEHAASDCKVLVVANPANTNALILKEFAPSIPEKNITCLTRLDHNRALSQIAERLKVNVTDVKNVIIWGNHSSTQYPDVNHATVSTPNGERPVKELDTDDHCLRH</sequence>
<feature type="compositionally biased region" description="Basic and acidic residues" evidence="7">
    <location>
        <begin position="268"/>
        <end position="278"/>
    </location>
</feature>
<evidence type="ECO:0000256" key="2">
    <source>
        <dbReference type="ARBA" id="ARBA00012995"/>
    </source>
</evidence>
<feature type="transmembrane region" description="Helical" evidence="8">
    <location>
        <begin position="68"/>
        <end position="86"/>
    </location>
</feature>
<dbReference type="InterPro" id="IPR015955">
    <property type="entry name" value="Lactate_DH/Glyco_Ohase_4_C"/>
</dbReference>
<evidence type="ECO:0000313" key="11">
    <source>
        <dbReference type="EMBL" id="KAL0007701.1"/>
    </source>
</evidence>
<dbReference type="PROSITE" id="PS00068">
    <property type="entry name" value="MDH"/>
    <property type="match status" value="1"/>
</dbReference>
<dbReference type="InterPro" id="IPR010945">
    <property type="entry name" value="Malate_DH_type2"/>
</dbReference>
<evidence type="ECO:0000256" key="3">
    <source>
        <dbReference type="ARBA" id="ARBA00023002"/>
    </source>
</evidence>
<name>A0AAW2DGC2_9ROSI</name>
<reference evidence="11 12" key="1">
    <citation type="submission" date="2024-01" db="EMBL/GenBank/DDBJ databases">
        <title>A telomere-to-telomere, gap-free genome of sweet tea (Lithocarpus litseifolius).</title>
        <authorList>
            <person name="Zhou J."/>
        </authorList>
    </citation>
    <scope>NUCLEOTIDE SEQUENCE [LARGE SCALE GENOMIC DNA]</scope>
    <source>
        <strain evidence="11">Zhou-2022a</strain>
        <tissue evidence="11">Leaf</tissue>
    </source>
</reference>
<dbReference type="GO" id="GO:0006099">
    <property type="term" value="P:tricarboxylic acid cycle"/>
    <property type="evidence" value="ECO:0007669"/>
    <property type="project" value="UniProtKB-KW"/>
</dbReference>
<comment type="similarity">
    <text evidence="1">Belongs to the LDH/MDH superfamily. MDH type 2 family.</text>
</comment>
<dbReference type="GO" id="GO:0006108">
    <property type="term" value="P:malate metabolic process"/>
    <property type="evidence" value="ECO:0007669"/>
    <property type="project" value="InterPro"/>
</dbReference>
<keyword evidence="3 5" id="KW-0560">Oxidoreductase</keyword>
<feature type="transmembrane region" description="Helical" evidence="8">
    <location>
        <begin position="31"/>
        <end position="56"/>
    </location>
</feature>
<organism evidence="11 12">
    <name type="scientific">Lithocarpus litseifolius</name>
    <dbReference type="NCBI Taxonomy" id="425828"/>
    <lineage>
        <taxon>Eukaryota</taxon>
        <taxon>Viridiplantae</taxon>
        <taxon>Streptophyta</taxon>
        <taxon>Embryophyta</taxon>
        <taxon>Tracheophyta</taxon>
        <taxon>Spermatophyta</taxon>
        <taxon>Magnoliopsida</taxon>
        <taxon>eudicotyledons</taxon>
        <taxon>Gunneridae</taxon>
        <taxon>Pentapetalae</taxon>
        <taxon>rosids</taxon>
        <taxon>fabids</taxon>
        <taxon>Fagales</taxon>
        <taxon>Fagaceae</taxon>
        <taxon>Lithocarpus</taxon>
    </lineage>
</organism>
<dbReference type="InterPro" id="IPR036291">
    <property type="entry name" value="NAD(P)-bd_dom_sf"/>
</dbReference>
<evidence type="ECO:0000259" key="9">
    <source>
        <dbReference type="Pfam" id="PF00056"/>
    </source>
</evidence>
<keyword evidence="6" id="KW-0816">Tricarboxylic acid cycle</keyword>
<evidence type="ECO:0000259" key="10">
    <source>
        <dbReference type="Pfam" id="PF02866"/>
    </source>
</evidence>
<feature type="domain" description="Lactate/malate dehydrogenase N-terminal" evidence="9">
    <location>
        <begin position="66"/>
        <end position="213"/>
    </location>
</feature>
<keyword evidence="8" id="KW-1133">Transmembrane helix</keyword>
<dbReference type="Pfam" id="PF02866">
    <property type="entry name" value="Ldh_1_C"/>
    <property type="match status" value="1"/>
</dbReference>
<dbReference type="Gene3D" id="3.90.110.10">
    <property type="entry name" value="Lactate dehydrogenase/glycoside hydrolase, family 4, C-terminal"/>
    <property type="match status" value="1"/>
</dbReference>
<evidence type="ECO:0000256" key="1">
    <source>
        <dbReference type="ARBA" id="ARBA00009613"/>
    </source>
</evidence>
<evidence type="ECO:0000256" key="8">
    <source>
        <dbReference type="SAM" id="Phobius"/>
    </source>
</evidence>
<dbReference type="GO" id="GO:0030060">
    <property type="term" value="F:L-malate dehydrogenase (NAD+) activity"/>
    <property type="evidence" value="ECO:0007669"/>
    <property type="project" value="UniProtKB-EC"/>
</dbReference>
<gene>
    <name evidence="11" type="ORF">SO802_009203</name>
</gene>
<comment type="caution">
    <text evidence="11">The sequence shown here is derived from an EMBL/GenBank/DDBJ whole genome shotgun (WGS) entry which is preliminary data.</text>
</comment>
<evidence type="ECO:0000256" key="4">
    <source>
        <dbReference type="ARBA" id="ARBA00023027"/>
    </source>
</evidence>
<dbReference type="AlphaFoldDB" id="A0AAW2DGC2"/>
<protein>
    <recommendedName>
        <fullName evidence="2 6">Malate dehydrogenase</fullName>
        <ecNumber evidence="2 6">1.1.1.37</ecNumber>
    </recommendedName>
</protein>
<feature type="domain" description="Lactate/malate dehydrogenase C-terminal" evidence="10">
    <location>
        <begin position="217"/>
        <end position="274"/>
    </location>
</feature>
<comment type="catalytic activity">
    <reaction evidence="6">
        <text>(S)-malate + NAD(+) = oxaloacetate + NADH + H(+)</text>
        <dbReference type="Rhea" id="RHEA:21432"/>
        <dbReference type="ChEBI" id="CHEBI:15378"/>
        <dbReference type="ChEBI" id="CHEBI:15589"/>
        <dbReference type="ChEBI" id="CHEBI:16452"/>
        <dbReference type="ChEBI" id="CHEBI:57540"/>
        <dbReference type="ChEBI" id="CHEBI:57945"/>
        <dbReference type="EC" id="1.1.1.37"/>
    </reaction>
</comment>
<dbReference type="EC" id="1.1.1.37" evidence="2 6"/>
<accession>A0AAW2DGC2</accession>
<evidence type="ECO:0000256" key="5">
    <source>
        <dbReference type="RuleBase" id="RU003369"/>
    </source>
</evidence>
<dbReference type="NCBIfam" id="NF003916">
    <property type="entry name" value="PRK05442.1"/>
    <property type="match status" value="1"/>
</dbReference>
<dbReference type="FunFam" id="3.40.50.720:FF:000010">
    <property type="entry name" value="Malate dehydrogenase"/>
    <property type="match status" value="1"/>
</dbReference>